<organism evidence="1 2">
    <name type="scientific">Panagrellus redivivus</name>
    <name type="common">Microworm</name>
    <dbReference type="NCBI Taxonomy" id="6233"/>
    <lineage>
        <taxon>Eukaryota</taxon>
        <taxon>Metazoa</taxon>
        <taxon>Ecdysozoa</taxon>
        <taxon>Nematoda</taxon>
        <taxon>Chromadorea</taxon>
        <taxon>Rhabditida</taxon>
        <taxon>Tylenchina</taxon>
        <taxon>Panagrolaimomorpha</taxon>
        <taxon>Panagrolaimoidea</taxon>
        <taxon>Panagrolaimidae</taxon>
        <taxon>Panagrellus</taxon>
    </lineage>
</organism>
<evidence type="ECO:0000313" key="1">
    <source>
        <dbReference type="Proteomes" id="UP000492821"/>
    </source>
</evidence>
<reference evidence="1" key="1">
    <citation type="journal article" date="2013" name="Genetics">
        <title>The draft genome and transcriptome of Panagrellus redivivus are shaped by the harsh demands of a free-living lifestyle.</title>
        <authorList>
            <person name="Srinivasan J."/>
            <person name="Dillman A.R."/>
            <person name="Macchietto M.G."/>
            <person name="Heikkinen L."/>
            <person name="Lakso M."/>
            <person name="Fracchia K.M."/>
            <person name="Antoshechkin I."/>
            <person name="Mortazavi A."/>
            <person name="Wong G."/>
            <person name="Sternberg P.W."/>
        </authorList>
    </citation>
    <scope>NUCLEOTIDE SEQUENCE [LARGE SCALE GENOMIC DNA]</scope>
    <source>
        <strain evidence="1">MT8872</strain>
    </source>
</reference>
<proteinExistence type="predicted"/>
<name>A0A7E4ZZF0_PANRE</name>
<accession>A0A7E4ZZF0</accession>
<protein>
    <submittedName>
        <fullName evidence="2">Metallo-beta-lactamase domain-containing protein</fullName>
    </submittedName>
</protein>
<reference evidence="2" key="2">
    <citation type="submission" date="2020-10" db="UniProtKB">
        <authorList>
            <consortium name="WormBaseParasite"/>
        </authorList>
    </citation>
    <scope>IDENTIFICATION</scope>
</reference>
<evidence type="ECO:0000313" key="2">
    <source>
        <dbReference type="WBParaSite" id="Pan_g5239.t1"/>
    </source>
</evidence>
<dbReference type="WBParaSite" id="Pan_g5239.t1">
    <property type="protein sequence ID" value="Pan_g5239.t1"/>
    <property type="gene ID" value="Pan_g5239"/>
</dbReference>
<dbReference type="Proteomes" id="UP000492821">
    <property type="component" value="Unassembled WGS sequence"/>
</dbReference>
<keyword evidence="1" id="KW-1185">Reference proteome</keyword>
<dbReference type="AlphaFoldDB" id="A0A7E4ZZF0"/>
<sequence>MIVLSSWHSEANTTDAAMNSLSDANFSTQAINFGHPQIGHSTSIHHLLTADPSLHAVFPTHARPFKLAFRSQHHRRRHEFAVRCELLNADDQLWPTSNRLPTPVHHLLAVDPSFRPPFSIPVDIPKSTSPPAPP</sequence>